<name>A0ABS3QCS6_9BACT</name>
<feature type="transmembrane region" description="Helical" evidence="1">
    <location>
        <begin position="188"/>
        <end position="212"/>
    </location>
</feature>
<evidence type="ECO:0008006" key="4">
    <source>
        <dbReference type="Google" id="ProtNLM"/>
    </source>
</evidence>
<protein>
    <recommendedName>
        <fullName evidence="4">Glycosyltransferase RgtA/B/C/D-like domain-containing protein</fullName>
    </recommendedName>
</protein>
<accession>A0ABS3QCS6</accession>
<feature type="transmembrane region" description="Helical" evidence="1">
    <location>
        <begin position="160"/>
        <end position="176"/>
    </location>
</feature>
<evidence type="ECO:0000313" key="3">
    <source>
        <dbReference type="Proteomes" id="UP000664369"/>
    </source>
</evidence>
<reference evidence="2 3" key="1">
    <citation type="submission" date="2021-03" db="EMBL/GenBank/DDBJ databases">
        <authorList>
            <person name="Kim M.K."/>
        </authorList>
    </citation>
    <scope>NUCLEOTIDE SEQUENCE [LARGE SCALE GENOMIC DNA]</scope>
    <source>
        <strain evidence="2 3">BT442</strain>
    </source>
</reference>
<dbReference type="EMBL" id="JAGETZ010000003">
    <property type="protein sequence ID" value="MBO2009047.1"/>
    <property type="molecule type" value="Genomic_DNA"/>
</dbReference>
<sequence length="503" mass="55854">MHQFLWLLMSMTRKEWLFFGLACCIKLGLAFLIHPSYSGGSAAGGVFAVRGGDTFSYLDPVENLFRHGIYAQDLSRLETYAGRMPGYGVVYGALRLVWGPGGAADGVVLLQLVLSLWALYCLGRLAQQATQRSAAFQWTVLLYAANTFTTVFDIRLLSESFAISALIIGVHAFCQGQRPAPAGAVLRIGCWLAWMVFLRPFLAPLLGLLAGWYVLRPLVEAGGRGPGLRQGLLRGALLLLPFLVADGAWVARNWPWYHHLVPLQSNTWAGYKTAPALNELNEFMGAIGEEHAWWRPDTDMAWFYKPATDSSPNFRGEAGKIAPPAFTYDSLVLVRRYLGVAQDSTLPPAPRQVAEARARRALVAYKQAFQRTRPMRAFVLVPFKLAYGLLFAHPGDYLFPAPFAQLPPWQKGLKILVHLWYLALVALGLAGTLLLGWRPNFAALIVKIVPLYLIGLFCLIIHLVDARYFAIAYPFVLISAVDLLLTVKGAIENRRRAVRLKRV</sequence>
<keyword evidence="1" id="KW-0812">Transmembrane</keyword>
<proteinExistence type="predicted"/>
<dbReference type="Proteomes" id="UP000664369">
    <property type="component" value="Unassembled WGS sequence"/>
</dbReference>
<organism evidence="2 3">
    <name type="scientific">Hymenobacter negativus</name>
    <dbReference type="NCBI Taxonomy" id="2795026"/>
    <lineage>
        <taxon>Bacteria</taxon>
        <taxon>Pseudomonadati</taxon>
        <taxon>Bacteroidota</taxon>
        <taxon>Cytophagia</taxon>
        <taxon>Cytophagales</taxon>
        <taxon>Hymenobacteraceae</taxon>
        <taxon>Hymenobacter</taxon>
    </lineage>
</organism>
<keyword evidence="1" id="KW-1133">Transmembrane helix</keyword>
<feature type="transmembrane region" description="Helical" evidence="1">
    <location>
        <begin position="103"/>
        <end position="123"/>
    </location>
</feature>
<evidence type="ECO:0000313" key="2">
    <source>
        <dbReference type="EMBL" id="MBO2009047.1"/>
    </source>
</evidence>
<feature type="transmembrane region" description="Helical" evidence="1">
    <location>
        <begin position="470"/>
        <end position="491"/>
    </location>
</feature>
<feature type="transmembrane region" description="Helical" evidence="1">
    <location>
        <begin position="377"/>
        <end position="395"/>
    </location>
</feature>
<gene>
    <name evidence="2" type="ORF">J4E00_08280</name>
</gene>
<feature type="transmembrane region" description="Helical" evidence="1">
    <location>
        <begin position="444"/>
        <end position="464"/>
    </location>
</feature>
<feature type="transmembrane region" description="Helical" evidence="1">
    <location>
        <begin position="415"/>
        <end position="437"/>
    </location>
</feature>
<keyword evidence="1" id="KW-0472">Membrane</keyword>
<comment type="caution">
    <text evidence="2">The sequence shown here is derived from an EMBL/GenBank/DDBJ whole genome shotgun (WGS) entry which is preliminary data.</text>
</comment>
<evidence type="ECO:0000256" key="1">
    <source>
        <dbReference type="SAM" id="Phobius"/>
    </source>
</evidence>
<keyword evidence="3" id="KW-1185">Reference proteome</keyword>